<dbReference type="PROSITE" id="PS51192">
    <property type="entry name" value="HELICASE_ATP_BIND_1"/>
    <property type="match status" value="1"/>
</dbReference>
<dbReference type="InterPro" id="IPR031053">
    <property type="entry name" value="ALC1"/>
</dbReference>
<evidence type="ECO:0000256" key="2">
    <source>
        <dbReference type="ARBA" id="ARBA00022801"/>
    </source>
</evidence>
<keyword evidence="2" id="KW-0378">Hydrolase</keyword>
<dbReference type="PANTHER" id="PTHR47157:SF1">
    <property type="entry name" value="CHROMODOMAIN-HELICASE-DNA-BINDING PROTEIN 1-LIKE"/>
    <property type="match status" value="1"/>
</dbReference>
<evidence type="ECO:0000313" key="7">
    <source>
        <dbReference type="Proteomes" id="UP001159427"/>
    </source>
</evidence>
<protein>
    <submittedName>
        <fullName evidence="6">Uncharacterized protein</fullName>
    </submittedName>
</protein>
<dbReference type="Pfam" id="PF00271">
    <property type="entry name" value="Helicase_C"/>
    <property type="match status" value="1"/>
</dbReference>
<dbReference type="Proteomes" id="UP001159427">
    <property type="component" value="Unassembled WGS sequence"/>
</dbReference>
<name>A0ABN8N7M1_9CNID</name>
<accession>A0ABN8N7M1</accession>
<dbReference type="PROSITE" id="PS51194">
    <property type="entry name" value="HELICASE_CTER"/>
    <property type="match status" value="1"/>
</dbReference>
<feature type="domain" description="Helicase C-terminal" evidence="5">
    <location>
        <begin position="355"/>
        <end position="467"/>
    </location>
</feature>
<evidence type="ECO:0000256" key="3">
    <source>
        <dbReference type="ARBA" id="ARBA00022840"/>
    </source>
</evidence>
<evidence type="ECO:0000259" key="5">
    <source>
        <dbReference type="PROSITE" id="PS51194"/>
    </source>
</evidence>
<dbReference type="SMART" id="SM00490">
    <property type="entry name" value="HELICc"/>
    <property type="match status" value="1"/>
</dbReference>
<keyword evidence="3" id="KW-0067">ATP-binding</keyword>
<proteinExistence type="predicted"/>
<dbReference type="SUPFAM" id="SSF52540">
    <property type="entry name" value="P-loop containing nucleoside triphosphate hydrolases"/>
    <property type="match status" value="2"/>
</dbReference>
<organism evidence="6 7">
    <name type="scientific">Porites evermanni</name>
    <dbReference type="NCBI Taxonomy" id="104178"/>
    <lineage>
        <taxon>Eukaryota</taxon>
        <taxon>Metazoa</taxon>
        <taxon>Cnidaria</taxon>
        <taxon>Anthozoa</taxon>
        <taxon>Hexacorallia</taxon>
        <taxon>Scleractinia</taxon>
        <taxon>Fungiina</taxon>
        <taxon>Poritidae</taxon>
        <taxon>Porites</taxon>
    </lineage>
</organism>
<evidence type="ECO:0000259" key="4">
    <source>
        <dbReference type="PROSITE" id="PS51192"/>
    </source>
</evidence>
<dbReference type="Gene3D" id="3.40.50.10810">
    <property type="entry name" value="Tandem AAA-ATPase domain"/>
    <property type="match status" value="1"/>
</dbReference>
<evidence type="ECO:0000313" key="6">
    <source>
        <dbReference type="EMBL" id="CAH3042061.1"/>
    </source>
</evidence>
<dbReference type="SMART" id="SM00487">
    <property type="entry name" value="DEXDc"/>
    <property type="match status" value="1"/>
</dbReference>
<keyword evidence="7" id="KW-1185">Reference proteome</keyword>
<dbReference type="InterPro" id="IPR027417">
    <property type="entry name" value="P-loop_NTPase"/>
</dbReference>
<comment type="caution">
    <text evidence="6">The sequence shown here is derived from an EMBL/GenBank/DDBJ whole genome shotgun (WGS) entry which is preliminary data.</text>
</comment>
<dbReference type="EMBL" id="CALNXI010000735">
    <property type="protein sequence ID" value="CAH3042061.1"/>
    <property type="molecule type" value="Genomic_DNA"/>
</dbReference>
<dbReference type="PANTHER" id="PTHR47157">
    <property type="entry name" value="CHROMODOMAIN-HELICASE-DNA-BINDING PROTEIN 1-LIKE"/>
    <property type="match status" value="1"/>
</dbReference>
<sequence length="467" mass="53409">MLTIARRLKELRHRKVDFEVSLSQKSLEEDGLQGIHLRKYQLDGVLWMKCCFKSGHGCILGDEMGLGKTIQTIAFLVNLQGAENCPGPFLIVCPLSVLQNWKTELSRFTTKQNVLSFIGDKDERQELKESIRDFTKSQSSGYKNASFSFSVLLTTYEMCLREADFLSKFHWKVMIVDEAHRLKNCRSALYQELSQFDKDFVVLLTGTPIQNNLKELYSLLSFVSPGIFSLDAIDEFEERFTDVDDSTEKNAELQNLLSPFLLRRVKSEVMAHLPKKSEVLLYTGMSELQKKYYKAILTKDLDAFNSPGGTSKTRLMNILTQLRKCVNHPYLFDGVEPEPFQLGEHLVDASGKLQVIDQLLIFLKTRGHKVLMFSQMTRMLDIIQDYLGYRGYSYERLDGSVRGEERFLAIQNFNETEETFIFLLSTRAGGQGLNLMSADTVIFVDSDFNPQNDLQAAARAHRIGQTR</sequence>
<evidence type="ECO:0000256" key="1">
    <source>
        <dbReference type="ARBA" id="ARBA00022741"/>
    </source>
</evidence>
<dbReference type="InterPro" id="IPR014001">
    <property type="entry name" value="Helicase_ATP-bd"/>
</dbReference>
<reference evidence="6 7" key="1">
    <citation type="submission" date="2022-05" db="EMBL/GenBank/DDBJ databases">
        <authorList>
            <consortium name="Genoscope - CEA"/>
            <person name="William W."/>
        </authorList>
    </citation>
    <scope>NUCLEOTIDE SEQUENCE [LARGE SCALE GENOMIC DNA]</scope>
</reference>
<dbReference type="CDD" id="cd18793">
    <property type="entry name" value="SF2_C_SNF"/>
    <property type="match status" value="1"/>
</dbReference>
<dbReference type="InterPro" id="IPR001650">
    <property type="entry name" value="Helicase_C-like"/>
</dbReference>
<dbReference type="Pfam" id="PF00176">
    <property type="entry name" value="SNF2-rel_dom"/>
    <property type="match status" value="1"/>
</dbReference>
<gene>
    <name evidence="6" type="ORF">PEVE_00040395</name>
</gene>
<keyword evidence="1" id="KW-0547">Nucleotide-binding</keyword>
<dbReference type="InterPro" id="IPR049730">
    <property type="entry name" value="SNF2/RAD54-like_C"/>
</dbReference>
<dbReference type="InterPro" id="IPR000330">
    <property type="entry name" value="SNF2_N"/>
</dbReference>
<dbReference type="Gene3D" id="3.40.50.300">
    <property type="entry name" value="P-loop containing nucleotide triphosphate hydrolases"/>
    <property type="match status" value="1"/>
</dbReference>
<feature type="domain" description="Helicase ATP-binding" evidence="4">
    <location>
        <begin position="49"/>
        <end position="226"/>
    </location>
</feature>
<dbReference type="InterPro" id="IPR038718">
    <property type="entry name" value="SNF2-like_sf"/>
</dbReference>